<dbReference type="KEGG" id="pchm:VFPPC_12780"/>
<dbReference type="GeneID" id="28854551"/>
<feature type="transmembrane region" description="Helical" evidence="6">
    <location>
        <begin position="477"/>
        <end position="496"/>
    </location>
</feature>
<keyword evidence="4 6" id="KW-1133">Transmembrane helix</keyword>
<feature type="transmembrane region" description="Helical" evidence="6">
    <location>
        <begin position="205"/>
        <end position="225"/>
    </location>
</feature>
<protein>
    <submittedName>
        <fullName evidence="7">GABA permease</fullName>
    </submittedName>
</protein>
<evidence type="ECO:0000256" key="6">
    <source>
        <dbReference type="SAM" id="Phobius"/>
    </source>
</evidence>
<dbReference type="Gene3D" id="1.20.1740.10">
    <property type="entry name" value="Amino acid/polyamine transporter I"/>
    <property type="match status" value="1"/>
</dbReference>
<feature type="transmembrane region" description="Helical" evidence="6">
    <location>
        <begin position="85"/>
        <end position="110"/>
    </location>
</feature>
<reference evidence="7 8" key="1">
    <citation type="journal article" date="2016" name="PLoS Pathog.">
        <title>Biosynthesis of antibiotic leucinostatins in bio-control fungus Purpureocillium lilacinum and their inhibition on phytophthora revealed by genome mining.</title>
        <authorList>
            <person name="Wang G."/>
            <person name="Liu Z."/>
            <person name="Lin R."/>
            <person name="Li E."/>
            <person name="Mao Z."/>
            <person name="Ling J."/>
            <person name="Yang Y."/>
            <person name="Yin W.B."/>
            <person name="Xie B."/>
        </authorList>
    </citation>
    <scope>NUCLEOTIDE SEQUENCE [LARGE SCALE GENOMIC DNA]</scope>
    <source>
        <strain evidence="7">170</strain>
    </source>
</reference>
<feature type="transmembrane region" description="Helical" evidence="6">
    <location>
        <begin position="245"/>
        <end position="264"/>
    </location>
</feature>
<feature type="transmembrane region" description="Helical" evidence="6">
    <location>
        <begin position="339"/>
        <end position="365"/>
    </location>
</feature>
<evidence type="ECO:0000313" key="7">
    <source>
        <dbReference type="EMBL" id="OAQ72464.1"/>
    </source>
</evidence>
<dbReference type="GO" id="GO:0022857">
    <property type="term" value="F:transmembrane transporter activity"/>
    <property type="evidence" value="ECO:0007669"/>
    <property type="project" value="InterPro"/>
</dbReference>
<dbReference type="STRING" id="1380566.A0A179G3M1"/>
<name>A0A179G3M1_METCM</name>
<comment type="subcellular location">
    <subcellularLocation>
        <location evidence="1">Membrane</location>
        <topology evidence="1">Multi-pass membrane protein</topology>
    </subcellularLocation>
</comment>
<evidence type="ECO:0000256" key="5">
    <source>
        <dbReference type="ARBA" id="ARBA00023136"/>
    </source>
</evidence>
<feature type="transmembrane region" description="Helical" evidence="6">
    <location>
        <begin position="412"/>
        <end position="438"/>
    </location>
</feature>
<feature type="transmembrane region" description="Helical" evidence="6">
    <location>
        <begin position="386"/>
        <end position="406"/>
    </location>
</feature>
<evidence type="ECO:0000313" key="8">
    <source>
        <dbReference type="Proteomes" id="UP000078397"/>
    </source>
</evidence>
<dbReference type="EMBL" id="LSBJ02000001">
    <property type="protein sequence ID" value="OAQ72464.1"/>
    <property type="molecule type" value="Genomic_DNA"/>
</dbReference>
<feature type="transmembrane region" description="Helical" evidence="6">
    <location>
        <begin position="50"/>
        <end position="73"/>
    </location>
</feature>
<dbReference type="Proteomes" id="UP000078397">
    <property type="component" value="Unassembled WGS sequence"/>
</dbReference>
<dbReference type="GO" id="GO:0016020">
    <property type="term" value="C:membrane"/>
    <property type="evidence" value="ECO:0007669"/>
    <property type="project" value="UniProtKB-SubCell"/>
</dbReference>
<dbReference type="Pfam" id="PF13520">
    <property type="entry name" value="AA_permease_2"/>
    <property type="match status" value="1"/>
</dbReference>
<dbReference type="OrthoDB" id="3257095at2759"/>
<keyword evidence="3 6" id="KW-0812">Transmembrane</keyword>
<keyword evidence="5 6" id="KW-0472">Membrane</keyword>
<dbReference type="RefSeq" id="XP_018148547.1">
    <property type="nucleotide sequence ID" value="XM_018290557.1"/>
</dbReference>
<sequence>MTVENDSPKGDVETVIEVYELHASASSGRARRDHDQLARLGKKSVLKRHFSFMSILGFSCTVLITWEVTLIVYPQSLLNGGPAGVVYSFLVVWLGNACLFSTLSELASLAPTSGGQYHWVSMLAPRSCAKFLSYVTGWLALTGWQGITSSVGYLMGTTIQGLIALTVPSYSPQPWQGTLLLCASVLLCVLVNGGGSSILPKIEGMILVLHILGFCAFLITLLTLANHNDVSPIFTTFYNGGGWPSQGLSFMVGLMGNVYAIVGVDSSFHMSEEVKNPSITVPRSVMTSIAINGVAGFAMVIAILLAIDINNIEAAITSRTGFPFMDLLLKVTGSMSGTALLITIIIIMCAFCSIGVFASSSRVMWSFARDRGLPFWRHLSKVDPRTSVPLWAIAVTTVISCLLALINIGSTIAFNVVVCLSVSGVYSSYLIVTVLLLYRRCTGALEISNPHVSDSSGKELVWGPWHIPGVYGIINNVFAIAYLIIILIVSCFPPVIPVQASTMNYSSIITGSVTIFSVVYYLGWARKVYQGPIVEI</sequence>
<feature type="transmembrane region" description="Helical" evidence="6">
    <location>
        <begin position="502"/>
        <end position="522"/>
    </location>
</feature>
<gene>
    <name evidence="7" type="ORF">VFPPC_12780</name>
</gene>
<proteinExistence type="predicted"/>
<feature type="transmembrane region" description="Helical" evidence="6">
    <location>
        <begin position="285"/>
        <end position="307"/>
    </location>
</feature>
<evidence type="ECO:0000256" key="2">
    <source>
        <dbReference type="ARBA" id="ARBA00022448"/>
    </source>
</evidence>
<comment type="caution">
    <text evidence="7">The sequence shown here is derived from an EMBL/GenBank/DDBJ whole genome shotgun (WGS) entry which is preliminary data.</text>
</comment>
<feature type="transmembrane region" description="Helical" evidence="6">
    <location>
        <begin position="175"/>
        <end position="193"/>
    </location>
</feature>
<dbReference type="PANTHER" id="PTHR45649">
    <property type="entry name" value="AMINO-ACID PERMEASE BAT1"/>
    <property type="match status" value="1"/>
</dbReference>
<dbReference type="AlphaFoldDB" id="A0A179G3M1"/>
<accession>A0A179G3M1</accession>
<dbReference type="PIRSF" id="PIRSF006060">
    <property type="entry name" value="AA_transporter"/>
    <property type="match status" value="1"/>
</dbReference>
<keyword evidence="8" id="KW-1185">Reference proteome</keyword>
<organism evidence="7 8">
    <name type="scientific">Pochonia chlamydosporia 170</name>
    <dbReference type="NCBI Taxonomy" id="1380566"/>
    <lineage>
        <taxon>Eukaryota</taxon>
        <taxon>Fungi</taxon>
        <taxon>Dikarya</taxon>
        <taxon>Ascomycota</taxon>
        <taxon>Pezizomycotina</taxon>
        <taxon>Sordariomycetes</taxon>
        <taxon>Hypocreomycetidae</taxon>
        <taxon>Hypocreales</taxon>
        <taxon>Clavicipitaceae</taxon>
        <taxon>Pochonia</taxon>
    </lineage>
</organism>
<keyword evidence="2" id="KW-0813">Transport</keyword>
<evidence type="ECO:0000256" key="3">
    <source>
        <dbReference type="ARBA" id="ARBA00022692"/>
    </source>
</evidence>
<evidence type="ECO:0000256" key="1">
    <source>
        <dbReference type="ARBA" id="ARBA00004141"/>
    </source>
</evidence>
<evidence type="ECO:0000256" key="4">
    <source>
        <dbReference type="ARBA" id="ARBA00022989"/>
    </source>
</evidence>
<dbReference type="InterPro" id="IPR002293">
    <property type="entry name" value="AA/rel_permease1"/>
</dbReference>
<feature type="transmembrane region" description="Helical" evidence="6">
    <location>
        <begin position="131"/>
        <end position="155"/>
    </location>
</feature>
<dbReference type="PANTHER" id="PTHR45649:SF1">
    <property type="entry name" value="TRANSPORTER, PUTATIVE (EUROFUNG)-RELATED"/>
    <property type="match status" value="1"/>
</dbReference>